<keyword evidence="1" id="KW-0862">Zinc</keyword>
<feature type="region of interest" description="Disordered" evidence="2">
    <location>
        <begin position="75"/>
        <end position="102"/>
    </location>
</feature>
<dbReference type="PROSITE" id="PS50157">
    <property type="entry name" value="ZINC_FINGER_C2H2_2"/>
    <property type="match status" value="1"/>
</dbReference>
<evidence type="ECO:0000256" key="2">
    <source>
        <dbReference type="SAM" id="MobiDB-lite"/>
    </source>
</evidence>
<organism evidence="4 5">
    <name type="scientific">Metschnikowia pulcherrima</name>
    <dbReference type="NCBI Taxonomy" id="27326"/>
    <lineage>
        <taxon>Eukaryota</taxon>
        <taxon>Fungi</taxon>
        <taxon>Dikarya</taxon>
        <taxon>Ascomycota</taxon>
        <taxon>Saccharomycotina</taxon>
        <taxon>Pichiomycetes</taxon>
        <taxon>Metschnikowiaceae</taxon>
        <taxon>Metschnikowia</taxon>
    </lineage>
</organism>
<dbReference type="Proteomes" id="UP000649328">
    <property type="component" value="Unassembled WGS sequence"/>
</dbReference>
<dbReference type="SMART" id="SM00355">
    <property type="entry name" value="ZnF_C2H2"/>
    <property type="match status" value="2"/>
</dbReference>
<reference evidence="4" key="1">
    <citation type="submission" date="2020-10" db="EMBL/GenBank/DDBJ databases">
        <title>The Whole-Genome Sequence of Metschnikowia persimmonesis, a Novel Endophytic Yeast Species Isolated from Medicinal Plant Diospyros kaki Thumb.</title>
        <authorList>
            <person name="Rahmat E."/>
            <person name="Kang Y."/>
        </authorList>
    </citation>
    <scope>NUCLEOTIDE SEQUENCE</scope>
    <source>
        <strain evidence="4">KIOM G15050</strain>
    </source>
</reference>
<feature type="domain" description="C2H2-type" evidence="3">
    <location>
        <begin position="378"/>
        <end position="414"/>
    </location>
</feature>
<dbReference type="GO" id="GO:0008270">
    <property type="term" value="F:zinc ion binding"/>
    <property type="evidence" value="ECO:0007669"/>
    <property type="project" value="UniProtKB-KW"/>
</dbReference>
<proteinExistence type="predicted"/>
<accession>A0A8H7GUI4</accession>
<feature type="region of interest" description="Disordered" evidence="2">
    <location>
        <begin position="330"/>
        <end position="364"/>
    </location>
</feature>
<keyword evidence="1" id="KW-0479">Metal-binding</keyword>
<evidence type="ECO:0000259" key="3">
    <source>
        <dbReference type="PROSITE" id="PS50157"/>
    </source>
</evidence>
<dbReference type="InterPro" id="IPR013087">
    <property type="entry name" value="Znf_C2H2_type"/>
</dbReference>
<keyword evidence="1" id="KW-0863">Zinc-finger</keyword>
<comment type="caution">
    <text evidence="4">The sequence shown here is derived from an EMBL/GenBank/DDBJ whole genome shotgun (WGS) entry which is preliminary data.</text>
</comment>
<evidence type="ECO:0000313" key="4">
    <source>
        <dbReference type="EMBL" id="KAF8002911.1"/>
    </source>
</evidence>
<evidence type="ECO:0000313" key="5">
    <source>
        <dbReference type="Proteomes" id="UP000649328"/>
    </source>
</evidence>
<dbReference type="Gene3D" id="3.30.160.60">
    <property type="entry name" value="Classic Zinc Finger"/>
    <property type="match status" value="1"/>
</dbReference>
<protein>
    <recommendedName>
        <fullName evidence="3">C2H2-type domain-containing protein</fullName>
    </recommendedName>
</protein>
<dbReference type="AlphaFoldDB" id="A0A8H7GUI4"/>
<feature type="compositionally biased region" description="Low complexity" evidence="2">
    <location>
        <begin position="338"/>
        <end position="348"/>
    </location>
</feature>
<name>A0A8H7GUI4_9ASCO</name>
<dbReference type="EMBL" id="JACBPP010000003">
    <property type="protein sequence ID" value="KAF8002911.1"/>
    <property type="molecule type" value="Genomic_DNA"/>
</dbReference>
<keyword evidence="5" id="KW-1185">Reference proteome</keyword>
<evidence type="ECO:0000256" key="1">
    <source>
        <dbReference type="PROSITE-ProRule" id="PRU00042"/>
    </source>
</evidence>
<dbReference type="OrthoDB" id="7295497at2759"/>
<gene>
    <name evidence="4" type="ORF">HF325_002156</name>
</gene>
<sequence length="474" mass="52911">MTSLAVYPLQRSMTELTDDDLYLAPGSGTAFGLQSGPAYSNVSFSNGGVASAELSQILNVPDNFFENYSRRNGSQQTLSSASINTQDSLDTYGQTGETQRSSPFSAYAADSFDPYSSQFAQNQQNMQNQNQNQTQNQNQNQNGLQNAYQYQQYYQPPQAPTQQAFVQPQLLQMRSNMRNPARIGRITTLDDHDTQKLKDDDYYLFNTDIQPLQMMATKNYFNTEDAANNSLYIMNSDLDSAAPVNFSNLGPHADYMAMDEFVEDAEALSEDSDDDNCFQDEDFEDYGMGYGLPQILPDSDNSTSYMKVIPELESAPADDDMEVSANDLKSDMQEPVRSISYDSQSSHSQLDGSHLGPHNSHYSHHKTAAEILATNPEHQCELVNPLNGKPCNRKFSRPYDLIRHQETIHASEKKIYRCVICEGRANGGPGNGKLKTFSRNDALSRHIKVKHGLAGQEALDLINAAKENVEYVMI</sequence>